<dbReference type="PROSITE" id="PS01211">
    <property type="entry name" value="UPF0001"/>
    <property type="match status" value="1"/>
</dbReference>
<dbReference type="STRING" id="317025.Tcr_1834"/>
<gene>
    <name evidence="6" type="ordered locus">Tcr_1834</name>
</gene>
<dbReference type="OrthoDB" id="9804072at2"/>
<comment type="function">
    <text evidence="2">Pyridoxal 5'-phosphate (PLP)-binding protein, which is involved in PLP homeostasis.</text>
</comment>
<dbReference type="Pfam" id="PF01168">
    <property type="entry name" value="Ala_racemase_N"/>
    <property type="match status" value="1"/>
</dbReference>
<dbReference type="eggNOG" id="COG0325">
    <property type="taxonomic scope" value="Bacteria"/>
</dbReference>
<dbReference type="PANTHER" id="PTHR10146">
    <property type="entry name" value="PROLINE SYNTHETASE CO-TRANSCRIBED BACTERIAL HOMOLOG PROTEIN"/>
    <property type="match status" value="1"/>
</dbReference>
<dbReference type="SUPFAM" id="SSF51419">
    <property type="entry name" value="PLP-binding barrel"/>
    <property type="match status" value="1"/>
</dbReference>
<dbReference type="InterPro" id="IPR011078">
    <property type="entry name" value="PyrdxlP_homeostasis"/>
</dbReference>
<dbReference type="PANTHER" id="PTHR10146:SF14">
    <property type="entry name" value="PYRIDOXAL PHOSPHATE HOMEOSTASIS PROTEIN"/>
    <property type="match status" value="1"/>
</dbReference>
<dbReference type="CDD" id="cd06824">
    <property type="entry name" value="PLPDE_III_Yggs_like"/>
    <property type="match status" value="1"/>
</dbReference>
<evidence type="ECO:0000256" key="3">
    <source>
        <dbReference type="PIRSR" id="PIRSR004848-1"/>
    </source>
</evidence>
<feature type="modified residue" description="N6-(pyridoxal phosphate)lysine" evidence="2 3">
    <location>
        <position position="36"/>
    </location>
</feature>
<dbReference type="EMBL" id="CP000109">
    <property type="protein sequence ID" value="ABB42426.1"/>
    <property type="molecule type" value="Genomic_DNA"/>
</dbReference>
<evidence type="ECO:0000259" key="5">
    <source>
        <dbReference type="Pfam" id="PF01168"/>
    </source>
</evidence>
<dbReference type="InterPro" id="IPR001608">
    <property type="entry name" value="Ala_racemase_N"/>
</dbReference>
<dbReference type="HAMAP" id="MF_02087">
    <property type="entry name" value="PLP_homeostasis"/>
    <property type="match status" value="1"/>
</dbReference>
<protein>
    <recommendedName>
        <fullName evidence="2">Pyridoxal phosphate homeostasis protein</fullName>
        <shortName evidence="2">PLP homeostasis protein</shortName>
    </recommendedName>
</protein>
<comment type="cofactor">
    <cofactor evidence="3">
        <name>pyridoxal 5'-phosphate</name>
        <dbReference type="ChEBI" id="CHEBI:597326"/>
    </cofactor>
</comment>
<dbReference type="KEGG" id="tcx:Tcr_1834"/>
<dbReference type="InterPro" id="IPR029066">
    <property type="entry name" value="PLP-binding_barrel"/>
</dbReference>
<dbReference type="FunFam" id="3.20.20.10:FF:000018">
    <property type="entry name" value="Pyridoxal phosphate homeostasis protein"/>
    <property type="match status" value="1"/>
</dbReference>
<evidence type="ECO:0000256" key="2">
    <source>
        <dbReference type="HAMAP-Rule" id="MF_02087"/>
    </source>
</evidence>
<organism evidence="6">
    <name type="scientific">Hydrogenovibrio crunogenus (strain DSM 25203 / XCL-2)</name>
    <name type="common">Thiomicrospira crunogena</name>
    <dbReference type="NCBI Taxonomy" id="317025"/>
    <lineage>
        <taxon>Bacteria</taxon>
        <taxon>Pseudomonadati</taxon>
        <taxon>Pseudomonadota</taxon>
        <taxon>Gammaproteobacteria</taxon>
        <taxon>Thiotrichales</taxon>
        <taxon>Piscirickettsiaceae</taxon>
        <taxon>Hydrogenovibrio</taxon>
    </lineage>
</organism>
<dbReference type="HOGENOM" id="CLU_059988_0_1_6"/>
<comment type="similarity">
    <text evidence="2 4">Belongs to the pyridoxal phosphate-binding protein YggS/PROSC family.</text>
</comment>
<accession>Q31EJ7</accession>
<keyword evidence="1 2" id="KW-0663">Pyridoxal phosphate</keyword>
<dbReference type="Gene3D" id="3.20.20.10">
    <property type="entry name" value="Alanine racemase"/>
    <property type="match status" value="1"/>
</dbReference>
<dbReference type="AlphaFoldDB" id="Q31EJ7"/>
<dbReference type="NCBIfam" id="TIGR00044">
    <property type="entry name" value="YggS family pyridoxal phosphate-dependent enzyme"/>
    <property type="match status" value="1"/>
</dbReference>
<name>Q31EJ7_HYDCU</name>
<dbReference type="PIRSF" id="PIRSF004848">
    <property type="entry name" value="YBL036c_PLPDEIII"/>
    <property type="match status" value="1"/>
</dbReference>
<dbReference type="GO" id="GO:0030170">
    <property type="term" value="F:pyridoxal phosphate binding"/>
    <property type="evidence" value="ECO:0007669"/>
    <property type="project" value="UniProtKB-UniRule"/>
</dbReference>
<sequence>MTTTLIQRYQNVQKRIDDAMQSANRTDHIQLLAVSKTKPIEDIIALADIGQRAFGENYVQEALDKIAQRPDLEWHFIGPIQSNKTKPIAENVQWVHSVDRFKIARRLSEQRPDNLPPLNILLEVNISNEASKAGFSPNEILDVTKQILELPHLALRGLMAIPAKAYSHDEQKQPFHQMKLLLESMQTHFPDQPIDTLSMGMSADLEAAIEEGATIVRIGTDIFGARA</sequence>
<evidence type="ECO:0000256" key="4">
    <source>
        <dbReference type="RuleBase" id="RU004514"/>
    </source>
</evidence>
<proteinExistence type="inferred from homology"/>
<evidence type="ECO:0000256" key="1">
    <source>
        <dbReference type="ARBA" id="ARBA00022898"/>
    </source>
</evidence>
<reference evidence="6" key="1">
    <citation type="submission" date="2006-07" db="EMBL/GenBank/DDBJ databases">
        <title>Complete sequence of Thiomicrospira crunogena XCL-2.</title>
        <authorList>
            <consortium name="US DOE Joint Genome Institute"/>
            <person name="Copeland A."/>
            <person name="Lucas S."/>
            <person name="Lapidus A."/>
            <person name="Barry K."/>
            <person name="Detter J.C."/>
            <person name="Glavina del Rio T."/>
            <person name="Hammon N."/>
            <person name="Israni S."/>
            <person name="Dalin E."/>
            <person name="Tice H."/>
            <person name="Pitluck S."/>
            <person name="Chain P."/>
            <person name="Malfatti S."/>
            <person name="Shin M."/>
            <person name="Vergez L."/>
            <person name="Schmutz J."/>
            <person name="Larimer F."/>
            <person name="Land M."/>
            <person name="Hauser L."/>
            <person name="Kyrpides N."/>
            <person name="Lykidis A."/>
            <person name="Scott K.M."/>
            <person name="Sievert S."/>
            <person name="Kerfeld C."/>
            <person name="Freyermuth S."/>
            <person name="Dobrinski K."/>
            <person name="Boller A."/>
            <person name="Fitzpatrick K."/>
            <person name="Thoma P."/>
            <person name="Moore J."/>
            <person name="Richardson P."/>
        </authorList>
    </citation>
    <scope>NUCLEOTIDE SEQUENCE</scope>
    <source>
        <strain evidence="6">XCL-2</strain>
    </source>
</reference>
<feature type="domain" description="Alanine racemase N-terminal" evidence="5">
    <location>
        <begin position="11"/>
        <end position="226"/>
    </location>
</feature>
<evidence type="ECO:0000313" key="6">
    <source>
        <dbReference type="EMBL" id="ABB42426.1"/>
    </source>
</evidence>